<dbReference type="GO" id="GO:0019901">
    <property type="term" value="F:protein kinase binding"/>
    <property type="evidence" value="ECO:0007669"/>
    <property type="project" value="InterPro"/>
</dbReference>
<accession>A0A1X2IDD5</accession>
<proteinExistence type="predicted"/>
<dbReference type="Pfam" id="PF08613">
    <property type="entry name" value="Cyclin"/>
    <property type="match status" value="1"/>
</dbReference>
<feature type="region of interest" description="Disordered" evidence="1">
    <location>
        <begin position="316"/>
        <end position="351"/>
    </location>
</feature>
<name>A0A1X2IDD5_9FUNG</name>
<dbReference type="STRING" id="90262.A0A1X2IDD5"/>
<dbReference type="InterPro" id="IPR013922">
    <property type="entry name" value="Cyclin_PHO80-like"/>
</dbReference>
<dbReference type="InterPro" id="IPR036915">
    <property type="entry name" value="Cyclin-like_sf"/>
</dbReference>
<evidence type="ECO:0008006" key="4">
    <source>
        <dbReference type="Google" id="ProtNLM"/>
    </source>
</evidence>
<gene>
    <name evidence="2" type="ORF">BCR42DRAFT_417101</name>
</gene>
<feature type="region of interest" description="Disordered" evidence="1">
    <location>
        <begin position="392"/>
        <end position="450"/>
    </location>
</feature>
<reference evidence="2 3" key="1">
    <citation type="submission" date="2016-07" db="EMBL/GenBank/DDBJ databases">
        <title>Pervasive Adenine N6-methylation of Active Genes in Fungi.</title>
        <authorList>
            <consortium name="DOE Joint Genome Institute"/>
            <person name="Mondo S.J."/>
            <person name="Dannebaum R.O."/>
            <person name="Kuo R.C."/>
            <person name="Labutti K."/>
            <person name="Haridas S."/>
            <person name="Kuo A."/>
            <person name="Salamov A."/>
            <person name="Ahrendt S.R."/>
            <person name="Lipzen A."/>
            <person name="Sullivan W."/>
            <person name="Andreopoulos W.B."/>
            <person name="Clum A."/>
            <person name="Lindquist E."/>
            <person name="Daum C."/>
            <person name="Ramamoorthy G.K."/>
            <person name="Gryganskyi A."/>
            <person name="Culley D."/>
            <person name="Magnuson J.K."/>
            <person name="James T.Y."/>
            <person name="O'Malley M.A."/>
            <person name="Stajich J.E."/>
            <person name="Spatafora J.W."/>
            <person name="Visel A."/>
            <person name="Grigoriev I.V."/>
        </authorList>
    </citation>
    <scope>NUCLEOTIDE SEQUENCE [LARGE SCALE GENOMIC DNA]</scope>
    <source>
        <strain evidence="2 3">NRRL 1336</strain>
    </source>
</reference>
<sequence>MMSTPPAFLPGINTRYLYPITHYCATSFNDIPLVPNLSQQKLLELIPFYPPHGSTTMLDFDRILVDMMVNTIDTQWPKPPIPYSHQSLYTDIKYMSKSQQPKFLHRTVQPGQALVDQFLTMDTAPADTHAFVKRIIENSYSSYAIIMITISYLFRLKPCLDKAFLTSSFADRRYLSCGRRMFYAALILATKYHSDEAPGNRHWSIVSGLPVNQISQTEELFLKLMDYRLHITKEAYEQWAILIQRHCGRHPSHCSKPCHPSAAYTFQYPSLPTPIVESAMNMVTTHDHGDEGHEQLQQLLTRKQDLQQLPNETHGLQQQTRYLGKQHHQQNHQPRIHRQNQYRPHSQQQFHPRLSSLRALPQQFHQYHLPPQHSHLHPQQRPLLLQQPLQQINRRSQHHFQESSSNERSHRQQQFGHQQSSSPASSSRSTIRRRKPRRYITIRSTNRRSKSAKTIQIKAFKSLNSMKWMWRSIKQFTRVLLPPFIPIRLTEKFIFIYPYCIKSCKSHY</sequence>
<dbReference type="GO" id="GO:0000307">
    <property type="term" value="C:cyclin-dependent protein kinase holoenzyme complex"/>
    <property type="evidence" value="ECO:0007669"/>
    <property type="project" value="TreeGrafter"/>
</dbReference>
<comment type="caution">
    <text evidence="2">The sequence shown here is derived from an EMBL/GenBank/DDBJ whole genome shotgun (WGS) entry which is preliminary data.</text>
</comment>
<dbReference type="Proteomes" id="UP000193560">
    <property type="component" value="Unassembled WGS sequence"/>
</dbReference>
<feature type="compositionally biased region" description="Basic and acidic residues" evidence="1">
    <location>
        <begin position="399"/>
        <end position="410"/>
    </location>
</feature>
<dbReference type="GO" id="GO:0005634">
    <property type="term" value="C:nucleus"/>
    <property type="evidence" value="ECO:0007669"/>
    <property type="project" value="TreeGrafter"/>
</dbReference>
<feature type="compositionally biased region" description="Basic residues" evidence="1">
    <location>
        <begin position="324"/>
        <end position="340"/>
    </location>
</feature>
<protein>
    <recommendedName>
        <fullName evidence="4">Cyclin N-terminal domain-containing protein</fullName>
    </recommendedName>
</protein>
<dbReference type="PANTHER" id="PTHR15615:SF36">
    <property type="entry name" value="PHO85 CYCLIN-5"/>
    <property type="match status" value="1"/>
</dbReference>
<dbReference type="GO" id="GO:0016538">
    <property type="term" value="F:cyclin-dependent protein serine/threonine kinase regulator activity"/>
    <property type="evidence" value="ECO:0007669"/>
    <property type="project" value="TreeGrafter"/>
</dbReference>
<feature type="compositionally biased region" description="Basic residues" evidence="1">
    <location>
        <begin position="430"/>
        <end position="450"/>
    </location>
</feature>
<dbReference type="CDD" id="cd20557">
    <property type="entry name" value="CYCLIN_ScPCL1-like"/>
    <property type="match status" value="1"/>
</dbReference>
<dbReference type="AlphaFoldDB" id="A0A1X2IDD5"/>
<feature type="compositionally biased region" description="Polar residues" evidence="1">
    <location>
        <begin position="341"/>
        <end position="350"/>
    </location>
</feature>
<dbReference type="EMBL" id="MCGE01000014">
    <property type="protein sequence ID" value="ORZ14530.1"/>
    <property type="molecule type" value="Genomic_DNA"/>
</dbReference>
<evidence type="ECO:0000313" key="3">
    <source>
        <dbReference type="Proteomes" id="UP000193560"/>
    </source>
</evidence>
<organism evidence="2 3">
    <name type="scientific">Absidia repens</name>
    <dbReference type="NCBI Taxonomy" id="90262"/>
    <lineage>
        <taxon>Eukaryota</taxon>
        <taxon>Fungi</taxon>
        <taxon>Fungi incertae sedis</taxon>
        <taxon>Mucoromycota</taxon>
        <taxon>Mucoromycotina</taxon>
        <taxon>Mucoromycetes</taxon>
        <taxon>Mucorales</taxon>
        <taxon>Cunninghamellaceae</taxon>
        <taxon>Absidia</taxon>
    </lineage>
</organism>
<dbReference type="PANTHER" id="PTHR15615">
    <property type="match status" value="1"/>
</dbReference>
<dbReference type="SUPFAM" id="SSF47954">
    <property type="entry name" value="Cyclin-like"/>
    <property type="match status" value="1"/>
</dbReference>
<keyword evidence="3" id="KW-1185">Reference proteome</keyword>
<evidence type="ECO:0000256" key="1">
    <source>
        <dbReference type="SAM" id="MobiDB-lite"/>
    </source>
</evidence>
<dbReference type="OrthoDB" id="286814at2759"/>
<dbReference type="Gene3D" id="1.10.472.10">
    <property type="entry name" value="Cyclin-like"/>
    <property type="match status" value="1"/>
</dbReference>
<feature type="compositionally biased region" description="Low complexity" evidence="1">
    <location>
        <begin position="420"/>
        <end position="429"/>
    </location>
</feature>
<evidence type="ECO:0000313" key="2">
    <source>
        <dbReference type="EMBL" id="ORZ14530.1"/>
    </source>
</evidence>